<gene>
    <name evidence="2" type="ORF">METZ01_LOCUS337061</name>
</gene>
<proteinExistence type="predicted"/>
<dbReference type="EMBL" id="UINC01114119">
    <property type="protein sequence ID" value="SVC84207.1"/>
    <property type="molecule type" value="Genomic_DNA"/>
</dbReference>
<dbReference type="AlphaFoldDB" id="A0A382QGT0"/>
<sequence length="157" mass="18062">MVQIESNLAEDSFRISLSPNRSLSWKSTWVIVMLIALTCLSIGLAFTLVGASLILPFAGLEVVLVALCFYVVFKKTAVKEIIYLTPQKLKIEKGINKPKKVWEYFRLWSYIIVEKPQHPWYPAHIIITSKGERIPIGNFLSEEEKKHLVNKLEKIIY</sequence>
<keyword evidence="1" id="KW-0472">Membrane</keyword>
<feature type="transmembrane region" description="Helical" evidence="1">
    <location>
        <begin position="28"/>
        <end position="48"/>
    </location>
</feature>
<evidence type="ECO:0000256" key="1">
    <source>
        <dbReference type="SAM" id="Phobius"/>
    </source>
</evidence>
<evidence type="ECO:0008006" key="3">
    <source>
        <dbReference type="Google" id="ProtNLM"/>
    </source>
</evidence>
<dbReference type="InterPro" id="IPR019253">
    <property type="entry name" value="DUF2244_TM"/>
</dbReference>
<protein>
    <recommendedName>
        <fullName evidence="3">DUF2244 domain-containing protein</fullName>
    </recommendedName>
</protein>
<organism evidence="2">
    <name type="scientific">marine metagenome</name>
    <dbReference type="NCBI Taxonomy" id="408172"/>
    <lineage>
        <taxon>unclassified sequences</taxon>
        <taxon>metagenomes</taxon>
        <taxon>ecological metagenomes</taxon>
    </lineage>
</organism>
<name>A0A382QGT0_9ZZZZ</name>
<accession>A0A382QGT0</accession>
<keyword evidence="1" id="KW-0812">Transmembrane</keyword>
<keyword evidence="1" id="KW-1133">Transmembrane helix</keyword>
<evidence type="ECO:0000313" key="2">
    <source>
        <dbReference type="EMBL" id="SVC84207.1"/>
    </source>
</evidence>
<reference evidence="2" key="1">
    <citation type="submission" date="2018-05" db="EMBL/GenBank/DDBJ databases">
        <authorList>
            <person name="Lanie J.A."/>
            <person name="Ng W.-L."/>
            <person name="Kazmierczak K.M."/>
            <person name="Andrzejewski T.M."/>
            <person name="Davidsen T.M."/>
            <person name="Wayne K.J."/>
            <person name="Tettelin H."/>
            <person name="Glass J.I."/>
            <person name="Rusch D."/>
            <person name="Podicherti R."/>
            <person name="Tsui H.-C.T."/>
            <person name="Winkler M.E."/>
        </authorList>
    </citation>
    <scope>NUCLEOTIDE SEQUENCE</scope>
</reference>
<feature type="transmembrane region" description="Helical" evidence="1">
    <location>
        <begin position="54"/>
        <end position="73"/>
    </location>
</feature>
<dbReference type="Pfam" id="PF10003">
    <property type="entry name" value="DUF2244"/>
    <property type="match status" value="1"/>
</dbReference>